<evidence type="ECO:0000313" key="3">
    <source>
        <dbReference type="Proteomes" id="UP000326268"/>
    </source>
</evidence>
<dbReference type="InterPro" id="IPR022698">
    <property type="entry name" value="OrsD"/>
</dbReference>
<dbReference type="InterPro" id="IPR013087">
    <property type="entry name" value="Znf_C2H2_type"/>
</dbReference>
<protein>
    <recommendedName>
        <fullName evidence="1">C2H2-type domain-containing protein</fullName>
    </recommendedName>
</protein>
<name>A0A5N6ZS55_9EURO</name>
<dbReference type="SMART" id="SM00355">
    <property type="entry name" value="ZnF_C2H2"/>
    <property type="match status" value="2"/>
</dbReference>
<dbReference type="EMBL" id="ML737851">
    <property type="protein sequence ID" value="KAE8359040.1"/>
    <property type="molecule type" value="Genomic_DNA"/>
</dbReference>
<keyword evidence="3" id="KW-1185">Reference proteome</keyword>
<feature type="domain" description="C2H2-type" evidence="1">
    <location>
        <begin position="13"/>
        <end position="34"/>
    </location>
</feature>
<gene>
    <name evidence="2" type="ORF">BDV27DRAFT_163026</name>
</gene>
<dbReference type="RefSeq" id="XP_031922121.1">
    <property type="nucleotide sequence ID" value="XM_032073482.1"/>
</dbReference>
<reference evidence="2 3" key="1">
    <citation type="submission" date="2019-04" db="EMBL/GenBank/DDBJ databases">
        <title>Friends and foes A comparative genomics studyof 23 Aspergillus species from section Flavi.</title>
        <authorList>
            <consortium name="DOE Joint Genome Institute"/>
            <person name="Kjaerbolling I."/>
            <person name="Vesth T."/>
            <person name="Frisvad J.C."/>
            <person name="Nybo J.L."/>
            <person name="Theobald S."/>
            <person name="Kildgaard S."/>
            <person name="Isbrandt T."/>
            <person name="Kuo A."/>
            <person name="Sato A."/>
            <person name="Lyhne E.K."/>
            <person name="Kogle M.E."/>
            <person name="Wiebenga A."/>
            <person name="Kun R.S."/>
            <person name="Lubbers R.J."/>
            <person name="Makela M.R."/>
            <person name="Barry K."/>
            <person name="Chovatia M."/>
            <person name="Clum A."/>
            <person name="Daum C."/>
            <person name="Haridas S."/>
            <person name="He G."/>
            <person name="LaButti K."/>
            <person name="Lipzen A."/>
            <person name="Mondo S."/>
            <person name="Riley R."/>
            <person name="Salamov A."/>
            <person name="Simmons B.A."/>
            <person name="Magnuson J.K."/>
            <person name="Henrissat B."/>
            <person name="Mortensen U.H."/>
            <person name="Larsen T.O."/>
            <person name="Devries R.P."/>
            <person name="Grigoriev I.V."/>
            <person name="Machida M."/>
            <person name="Baker S.E."/>
            <person name="Andersen M.R."/>
        </authorList>
    </citation>
    <scope>NUCLEOTIDE SEQUENCE [LARGE SCALE GENOMIC DNA]</scope>
    <source>
        <strain evidence="2 3">CBS 763.97</strain>
    </source>
</reference>
<proteinExistence type="predicted"/>
<sequence>MDLFVHNEIYCLWICTSCHYAVTPQHLDRHLRTHHRWHPSVKTAELRQAALTEMLKKAWIEPRKEVCRFPSPDSLPIPHLPVYSGLRCPLCSYVSRSPQTLRSHMSGIHPETRRPRGGDCYRKPNIAAAAESVSCQRFYIAGAGSQFFAITPASQIERVQKAAQMSKAEFIQSQINQVYEQDQQAQAIEQQSIPIEKHSSEVSPWMELTRWPEYLRGKNLAAVAPLGSIPDSEKEPLLTVFVQSVERLIHRAYQTIASHRINEFDQIQINTFFRRPGVWNRPIQIYLRPSTYRQYRQVWQRLICFAYRSSRPDQPIILRHQLTTAQLAALDQMEEYGTRLLDQPADSRSETRYLIKTIEDQLDEACLALSIALLDHSLKGDLFESTVIGFLAIFGINTDCSNFRDPNYYTTYLSALFSLHG</sequence>
<evidence type="ECO:0000259" key="1">
    <source>
        <dbReference type="SMART" id="SM00355"/>
    </source>
</evidence>
<dbReference type="OrthoDB" id="4493315at2759"/>
<feature type="domain" description="C2H2-type" evidence="1">
    <location>
        <begin position="86"/>
        <end position="109"/>
    </location>
</feature>
<accession>A0A5N6ZS55</accession>
<organism evidence="2 3">
    <name type="scientific">Aspergillus caelatus</name>
    <dbReference type="NCBI Taxonomy" id="61420"/>
    <lineage>
        <taxon>Eukaryota</taxon>
        <taxon>Fungi</taxon>
        <taxon>Dikarya</taxon>
        <taxon>Ascomycota</taxon>
        <taxon>Pezizomycotina</taxon>
        <taxon>Eurotiomycetes</taxon>
        <taxon>Eurotiomycetidae</taxon>
        <taxon>Eurotiales</taxon>
        <taxon>Aspergillaceae</taxon>
        <taxon>Aspergillus</taxon>
        <taxon>Aspergillus subgen. Circumdati</taxon>
    </lineage>
</organism>
<dbReference type="GeneID" id="43657928"/>
<evidence type="ECO:0000313" key="2">
    <source>
        <dbReference type="EMBL" id="KAE8359040.1"/>
    </source>
</evidence>
<dbReference type="Pfam" id="PF12013">
    <property type="entry name" value="OrsD"/>
    <property type="match status" value="1"/>
</dbReference>
<dbReference type="Proteomes" id="UP000326268">
    <property type="component" value="Unassembled WGS sequence"/>
</dbReference>
<dbReference type="AlphaFoldDB" id="A0A5N6ZS55"/>